<proteinExistence type="predicted"/>
<evidence type="ECO:0000313" key="1">
    <source>
        <dbReference type="EMBL" id="VAW80024.1"/>
    </source>
</evidence>
<protein>
    <recommendedName>
        <fullName evidence="2">Type 4 fimbrial biogenesis protein PilX N-terminal domain-containing protein</fullName>
    </recommendedName>
</protein>
<accession>A0A3B0ZFB3</accession>
<organism evidence="1">
    <name type="scientific">hydrothermal vent metagenome</name>
    <dbReference type="NCBI Taxonomy" id="652676"/>
    <lineage>
        <taxon>unclassified sequences</taxon>
        <taxon>metagenomes</taxon>
        <taxon>ecological metagenomes</taxon>
    </lineage>
</organism>
<dbReference type="AlphaFoldDB" id="A0A3B0ZFB3"/>
<dbReference type="EMBL" id="UOFN01000122">
    <property type="protein sequence ID" value="VAW80024.1"/>
    <property type="molecule type" value="Genomic_DNA"/>
</dbReference>
<reference evidence="1" key="1">
    <citation type="submission" date="2018-06" db="EMBL/GenBank/DDBJ databases">
        <authorList>
            <person name="Zhirakovskaya E."/>
        </authorList>
    </citation>
    <scope>NUCLEOTIDE SEQUENCE</scope>
</reference>
<gene>
    <name evidence="1" type="ORF">MNBD_GAMMA15-755</name>
</gene>
<evidence type="ECO:0008006" key="2">
    <source>
        <dbReference type="Google" id="ProtNLM"/>
    </source>
</evidence>
<name>A0A3B0ZFB3_9ZZZZ</name>
<sequence length="352" mass="39099">MNSLIHHGIKHQRGAATLLIALVLMMAVTVLTLSVARTGINQGVIDINQQWRDRLFITAESAIESLLPRIPTLSESEWRPVANSNEETWQQSDDDSRIETELEITRSPLPRRFVTVQAATRRSDGSGPGVQVTRQFRRLSILSPLAEQAPPLIIQGCPTATFLNDEIYPLNADNDSADDAIWLTGRTCPSLDIDTHQGAIQTKLLPDELWNALVTVDREAYAELVDQEQTLPPGQRRYWVATPTDLDSQGLWSRSIGSADRHQFLYFPPETGCPGFAAGVRIYGVVFIDVACTNPLTLASLDIYGTLIIKGNLNIGPGSLRLANIQLEDAEQTALWFPTLRHIRVPGTWRDF</sequence>